<dbReference type="SUPFAM" id="SSF53244">
    <property type="entry name" value="MurD-like peptide ligases, peptide-binding domain"/>
    <property type="match status" value="1"/>
</dbReference>
<evidence type="ECO:0000256" key="2">
    <source>
        <dbReference type="ARBA" id="ARBA00022490"/>
    </source>
</evidence>
<reference evidence="13 14" key="1">
    <citation type="submission" date="2017-09" db="EMBL/GenBank/DDBJ databases">
        <title>Depth-based differentiation of microbial function through sediment-hosted aquifers and enrichment of novel symbionts in the deep terrestrial subsurface.</title>
        <authorList>
            <person name="Probst A.J."/>
            <person name="Ladd B."/>
            <person name="Jarett J.K."/>
            <person name="Geller-Mcgrath D.E."/>
            <person name="Sieber C.M."/>
            <person name="Emerson J.B."/>
            <person name="Anantharaman K."/>
            <person name="Thomas B.C."/>
            <person name="Malmstrom R."/>
            <person name="Stieglmeier M."/>
            <person name="Klingl A."/>
            <person name="Woyke T."/>
            <person name="Ryan C.M."/>
            <person name="Banfield J.F."/>
        </authorList>
    </citation>
    <scope>NUCLEOTIDE SEQUENCE [LARGE SCALE GENOMIC DNA]</scope>
    <source>
        <strain evidence="13">CG10_big_fil_rev_8_21_14_0_10_34_34</strain>
    </source>
</reference>
<keyword evidence="6 9" id="KW-0133">Cell shape</keyword>
<comment type="subcellular location">
    <subcellularLocation>
        <location evidence="9">Cytoplasm</location>
    </subcellularLocation>
</comment>
<keyword evidence="9" id="KW-0131">Cell cycle</keyword>
<dbReference type="PANTHER" id="PTHR23135:SF4">
    <property type="entry name" value="UDP-N-ACETYLMURAMOYL-L-ALANYL-D-GLUTAMATE--2,6-DIAMINOPIMELATE LIGASE MURE HOMOLOG, CHLOROPLASTIC"/>
    <property type="match status" value="1"/>
</dbReference>
<proteinExistence type="inferred from homology"/>
<dbReference type="InterPro" id="IPR036615">
    <property type="entry name" value="Mur_ligase_C_dom_sf"/>
</dbReference>
<dbReference type="UniPathway" id="UPA00219"/>
<dbReference type="GO" id="GO:0004326">
    <property type="term" value="F:tetrahydrofolylpolyglutamate synthase activity"/>
    <property type="evidence" value="ECO:0007669"/>
    <property type="project" value="InterPro"/>
</dbReference>
<sequence>MLKILKKIIPKALFEFFQPTYHYGLALLGTFFYRFPSRKLIIIGITGTKGKTTTAELVNSVLEYAGFKTALASTLRFKIGEKEKRNLFKMTMPGRFFIQKFLRDAVNANCSHAILEMTSEGAKQFRHKFIHPDALIFTNLAPEHIESHGSYENYVKAKLSIARELENSTKKVWPNKARRPENFPSGPAIIVNTDDKEAEKFLALNIKNKIPYSLNDAIAIKTDEKGSSFQIDKIVIHSKLPGIFNIYNMLGVIAYAKFVGISPENIKKGLEEINFVRGRMEKINKNHPSENLFDVIVDYAHTPDSLKAVYQTYGSKHHLVCVLGNTGGGRDKWKREEMGKIADKYCDQIILTNEDPYDEDPKEIVEDMKPASTSPSSRATAGEERSKFDIIMDRREAINRAIKLAYHFAKTSGNKQNSNKKIAVLITGKGTDPYIMGPHGTKQEWDDATVAREELKKILEK</sequence>
<dbReference type="NCBIfam" id="TIGR01085">
    <property type="entry name" value="murE"/>
    <property type="match status" value="1"/>
</dbReference>
<evidence type="ECO:0000256" key="1">
    <source>
        <dbReference type="ARBA" id="ARBA00005898"/>
    </source>
</evidence>
<dbReference type="Proteomes" id="UP000230828">
    <property type="component" value="Unassembled WGS sequence"/>
</dbReference>
<evidence type="ECO:0000259" key="11">
    <source>
        <dbReference type="Pfam" id="PF02875"/>
    </source>
</evidence>
<dbReference type="SUPFAM" id="SSF53623">
    <property type="entry name" value="MurD-like peptide ligases, catalytic domain"/>
    <property type="match status" value="1"/>
</dbReference>
<dbReference type="InterPro" id="IPR013221">
    <property type="entry name" value="Mur_ligase_cen"/>
</dbReference>
<evidence type="ECO:0000313" key="14">
    <source>
        <dbReference type="Proteomes" id="UP000230828"/>
    </source>
</evidence>
<keyword evidence="9" id="KW-0132">Cell division</keyword>
<comment type="caution">
    <text evidence="13">The sequence shown here is derived from an EMBL/GenBank/DDBJ whole genome shotgun (WGS) entry which is preliminary data.</text>
</comment>
<comment type="similarity">
    <text evidence="1">Belongs to the MurCDEF family. MurE subfamily.</text>
</comment>
<evidence type="ECO:0000256" key="8">
    <source>
        <dbReference type="ARBA" id="ARBA00023316"/>
    </source>
</evidence>
<dbReference type="InterPro" id="IPR018109">
    <property type="entry name" value="Folylpolyglutamate_synth_CS"/>
</dbReference>
<feature type="domain" description="Mur ligase C-terminal" evidence="11">
    <location>
        <begin position="278"/>
        <end position="405"/>
    </location>
</feature>
<feature type="compositionally biased region" description="Low complexity" evidence="10">
    <location>
        <begin position="370"/>
        <end position="380"/>
    </location>
</feature>
<gene>
    <name evidence="13" type="ORF">COV33_00865</name>
</gene>
<comment type="pathway">
    <text evidence="9">Cell wall biogenesis; peptidoglycan biosynthesis.</text>
</comment>
<organism evidence="13 14">
    <name type="scientific">Candidatus Zambryskibacteria bacterium CG10_big_fil_rev_8_21_14_0_10_34_34</name>
    <dbReference type="NCBI Taxonomy" id="1975114"/>
    <lineage>
        <taxon>Bacteria</taxon>
        <taxon>Candidatus Zambryskiibacteriota</taxon>
    </lineage>
</organism>
<keyword evidence="3" id="KW-0436">Ligase</keyword>
<dbReference type="Gene3D" id="3.90.190.20">
    <property type="entry name" value="Mur ligase, C-terminal domain"/>
    <property type="match status" value="1"/>
</dbReference>
<feature type="domain" description="Mur ligase central" evidence="12">
    <location>
        <begin position="45"/>
        <end position="255"/>
    </location>
</feature>
<dbReference type="PANTHER" id="PTHR23135">
    <property type="entry name" value="MUR LIGASE FAMILY MEMBER"/>
    <property type="match status" value="1"/>
</dbReference>
<keyword evidence="7 9" id="KW-0573">Peptidoglycan synthesis</keyword>
<dbReference type="GO" id="GO:0009252">
    <property type="term" value="P:peptidoglycan biosynthetic process"/>
    <property type="evidence" value="ECO:0007669"/>
    <property type="project" value="UniProtKB-UniPathway"/>
</dbReference>
<dbReference type="Gene3D" id="3.40.1190.10">
    <property type="entry name" value="Mur-like, catalytic domain"/>
    <property type="match status" value="1"/>
</dbReference>
<evidence type="ECO:0008006" key="15">
    <source>
        <dbReference type="Google" id="ProtNLM"/>
    </source>
</evidence>
<dbReference type="GO" id="GO:0071555">
    <property type="term" value="P:cell wall organization"/>
    <property type="evidence" value="ECO:0007669"/>
    <property type="project" value="UniProtKB-KW"/>
</dbReference>
<evidence type="ECO:0000256" key="5">
    <source>
        <dbReference type="ARBA" id="ARBA00022840"/>
    </source>
</evidence>
<evidence type="ECO:0000313" key="13">
    <source>
        <dbReference type="EMBL" id="PIR40231.1"/>
    </source>
</evidence>
<dbReference type="GO" id="GO:0008360">
    <property type="term" value="P:regulation of cell shape"/>
    <property type="evidence" value="ECO:0007669"/>
    <property type="project" value="UniProtKB-KW"/>
</dbReference>
<evidence type="ECO:0000256" key="7">
    <source>
        <dbReference type="ARBA" id="ARBA00022984"/>
    </source>
</evidence>
<dbReference type="GO" id="GO:0051301">
    <property type="term" value="P:cell division"/>
    <property type="evidence" value="ECO:0007669"/>
    <property type="project" value="UniProtKB-KW"/>
</dbReference>
<evidence type="ECO:0000256" key="4">
    <source>
        <dbReference type="ARBA" id="ARBA00022741"/>
    </source>
</evidence>
<keyword evidence="4" id="KW-0547">Nucleotide-binding</keyword>
<dbReference type="Pfam" id="PF08245">
    <property type="entry name" value="Mur_ligase_M"/>
    <property type="match status" value="1"/>
</dbReference>
<accession>A0A2H0R134</accession>
<feature type="region of interest" description="Disordered" evidence="10">
    <location>
        <begin position="367"/>
        <end position="386"/>
    </location>
</feature>
<name>A0A2H0R134_9BACT</name>
<evidence type="ECO:0000259" key="12">
    <source>
        <dbReference type="Pfam" id="PF08245"/>
    </source>
</evidence>
<protein>
    <recommendedName>
        <fullName evidence="15">UDP-N-acetylmuramoyl-L-alanyl-D-glutamate--2, 6-diaminopimelate ligase</fullName>
    </recommendedName>
</protein>
<dbReference type="Pfam" id="PF02875">
    <property type="entry name" value="Mur_ligase_C"/>
    <property type="match status" value="1"/>
</dbReference>
<dbReference type="InterPro" id="IPR036565">
    <property type="entry name" value="Mur-like_cat_sf"/>
</dbReference>
<evidence type="ECO:0000256" key="10">
    <source>
        <dbReference type="SAM" id="MobiDB-lite"/>
    </source>
</evidence>
<dbReference type="GO" id="GO:0005524">
    <property type="term" value="F:ATP binding"/>
    <property type="evidence" value="ECO:0007669"/>
    <property type="project" value="UniProtKB-KW"/>
</dbReference>
<keyword evidence="5" id="KW-0067">ATP-binding</keyword>
<dbReference type="EMBL" id="PCXM01000016">
    <property type="protein sequence ID" value="PIR40231.1"/>
    <property type="molecule type" value="Genomic_DNA"/>
</dbReference>
<keyword evidence="8 9" id="KW-0961">Cell wall biogenesis/degradation</keyword>
<evidence type="ECO:0000256" key="3">
    <source>
        <dbReference type="ARBA" id="ARBA00022598"/>
    </source>
</evidence>
<dbReference type="AlphaFoldDB" id="A0A2H0R134"/>
<keyword evidence="2" id="KW-0963">Cytoplasm</keyword>
<dbReference type="GO" id="GO:0005737">
    <property type="term" value="C:cytoplasm"/>
    <property type="evidence" value="ECO:0007669"/>
    <property type="project" value="UniProtKB-SubCell"/>
</dbReference>
<dbReference type="PROSITE" id="PS01011">
    <property type="entry name" value="FOLYLPOLYGLU_SYNT_1"/>
    <property type="match status" value="1"/>
</dbReference>
<dbReference type="InterPro" id="IPR004101">
    <property type="entry name" value="Mur_ligase_C"/>
</dbReference>
<evidence type="ECO:0000256" key="6">
    <source>
        <dbReference type="ARBA" id="ARBA00022960"/>
    </source>
</evidence>
<evidence type="ECO:0000256" key="9">
    <source>
        <dbReference type="RuleBase" id="RU004135"/>
    </source>
</evidence>
<dbReference type="InterPro" id="IPR005761">
    <property type="entry name" value="UDP-N-AcMur-Glu-dNH2Pim_ligase"/>
</dbReference>